<dbReference type="PROSITE" id="PS50977">
    <property type="entry name" value="HTH_TETR_2"/>
    <property type="match status" value="1"/>
</dbReference>
<feature type="DNA-binding region" description="H-T-H motif" evidence="4">
    <location>
        <begin position="26"/>
        <end position="45"/>
    </location>
</feature>
<keyword evidence="3" id="KW-0804">Transcription</keyword>
<dbReference type="Gene3D" id="1.10.357.10">
    <property type="entry name" value="Tetracycline Repressor, domain 2"/>
    <property type="match status" value="1"/>
</dbReference>
<evidence type="ECO:0000259" key="5">
    <source>
        <dbReference type="PROSITE" id="PS50977"/>
    </source>
</evidence>
<keyword evidence="1" id="KW-0805">Transcription regulation</keyword>
<evidence type="ECO:0000256" key="1">
    <source>
        <dbReference type="ARBA" id="ARBA00023015"/>
    </source>
</evidence>
<sequence>MGLDSKDDIMEATYKALSKHGYADLSIQKIADESEKGKSLIYYHYDDKQDLILAFLDSMKNHLEARYSELSDLPAEEALDQLLDMVLGIENEEDWEFRTALLEIRAQLPYNPDLADKFREIDELSMELVSDITRRLGANDPEKKAQILVSLIEGAVNRKIALQDRKGLKQLKSTIKEVAELEISERKKGKESLAGNEEL</sequence>
<accession>A0ABY8CE55</accession>
<dbReference type="SUPFAM" id="SSF46689">
    <property type="entry name" value="Homeodomain-like"/>
    <property type="match status" value="1"/>
</dbReference>
<keyword evidence="2 4" id="KW-0238">DNA-binding</keyword>
<dbReference type="Pfam" id="PF17940">
    <property type="entry name" value="TetR_C_31"/>
    <property type="match status" value="1"/>
</dbReference>
<dbReference type="EMBL" id="CP104395">
    <property type="protein sequence ID" value="WEL19501.1"/>
    <property type="molecule type" value="Genomic_DNA"/>
</dbReference>
<feature type="domain" description="HTH tetR-type" evidence="5">
    <location>
        <begin position="3"/>
        <end position="63"/>
    </location>
</feature>
<dbReference type="Proteomes" id="UP001218034">
    <property type="component" value="Chromosome"/>
</dbReference>
<dbReference type="InterPro" id="IPR009057">
    <property type="entry name" value="Homeodomain-like_sf"/>
</dbReference>
<dbReference type="InterPro" id="IPR001647">
    <property type="entry name" value="HTH_TetR"/>
</dbReference>
<keyword evidence="7" id="KW-1185">Reference proteome</keyword>
<evidence type="ECO:0000256" key="4">
    <source>
        <dbReference type="PROSITE-ProRule" id="PRU00335"/>
    </source>
</evidence>
<dbReference type="PANTHER" id="PTHR47506:SF6">
    <property type="entry name" value="HTH-TYPE TRANSCRIPTIONAL REPRESSOR NEMR"/>
    <property type="match status" value="1"/>
</dbReference>
<evidence type="ECO:0000256" key="2">
    <source>
        <dbReference type="ARBA" id="ARBA00023125"/>
    </source>
</evidence>
<evidence type="ECO:0000313" key="6">
    <source>
        <dbReference type="EMBL" id="WEL19501.1"/>
    </source>
</evidence>
<dbReference type="GeneID" id="90589917"/>
<dbReference type="SUPFAM" id="SSF48498">
    <property type="entry name" value="Tetracyclin repressor-like, C-terminal domain"/>
    <property type="match status" value="1"/>
</dbReference>
<reference evidence="6 7" key="1">
    <citation type="submission" date="2022-09" db="EMBL/GenBank/DDBJ databases">
        <title>Xylan utilization by haloarchaea-nanohaloarchaea associations.</title>
        <authorList>
            <person name="Yakimov M."/>
        </authorList>
    </citation>
    <scope>NUCLEOTIDE SEQUENCE [LARGE SCALE GENOMIC DNA]</scope>
    <source>
        <strain evidence="6 7">SVXNc</strain>
    </source>
</reference>
<protein>
    <submittedName>
        <fullName evidence="6">Transcriptional regulator, TetR/AcrR family</fullName>
    </submittedName>
</protein>
<dbReference type="RefSeq" id="WP_347722370.1">
    <property type="nucleotide sequence ID" value="NZ_CP104395.1"/>
</dbReference>
<dbReference type="InterPro" id="IPR036271">
    <property type="entry name" value="Tet_transcr_reg_TetR-rel_C_sf"/>
</dbReference>
<dbReference type="InterPro" id="IPR041583">
    <property type="entry name" value="TetR_C_31"/>
</dbReference>
<dbReference type="PANTHER" id="PTHR47506">
    <property type="entry name" value="TRANSCRIPTIONAL REGULATORY PROTEIN"/>
    <property type="match status" value="1"/>
</dbReference>
<organism evidence="6 7">
    <name type="scientific">Candidatus Nanohalococcus occultus</name>
    <dbReference type="NCBI Taxonomy" id="2978047"/>
    <lineage>
        <taxon>Archaea</taxon>
        <taxon>Candidatus Nanohalarchaeota</taxon>
        <taxon>Candidatus Nanohalarchaeota incertae sedis</taxon>
        <taxon>Candidatus Nanohalococcus</taxon>
    </lineage>
</organism>
<dbReference type="PRINTS" id="PR00455">
    <property type="entry name" value="HTHTETR"/>
</dbReference>
<name>A0ABY8CE55_9ARCH</name>
<evidence type="ECO:0000313" key="7">
    <source>
        <dbReference type="Proteomes" id="UP001218034"/>
    </source>
</evidence>
<dbReference type="Pfam" id="PF00440">
    <property type="entry name" value="TetR_N"/>
    <property type="match status" value="1"/>
</dbReference>
<gene>
    <name evidence="6" type="primary">acrR</name>
    <name evidence="6" type="ORF">SVXNc_0481</name>
</gene>
<evidence type="ECO:0000256" key="3">
    <source>
        <dbReference type="ARBA" id="ARBA00023163"/>
    </source>
</evidence>
<proteinExistence type="predicted"/>